<reference evidence="2" key="1">
    <citation type="submission" date="2014-12" db="EMBL/GenBank/DDBJ databases">
        <title>Insight into the proteome of Arion vulgaris.</title>
        <authorList>
            <person name="Aradska J."/>
            <person name="Bulat T."/>
            <person name="Smidak R."/>
            <person name="Sarate P."/>
            <person name="Gangsoo J."/>
            <person name="Sialana F."/>
            <person name="Bilban M."/>
            <person name="Lubec G."/>
        </authorList>
    </citation>
    <scope>NUCLEOTIDE SEQUENCE</scope>
    <source>
        <tissue evidence="2">Skin</tissue>
    </source>
</reference>
<gene>
    <name evidence="2" type="primary">ORF4917</name>
</gene>
<organism evidence="2">
    <name type="scientific">Arion vulgaris</name>
    <dbReference type="NCBI Taxonomy" id="1028688"/>
    <lineage>
        <taxon>Eukaryota</taxon>
        <taxon>Metazoa</taxon>
        <taxon>Spiralia</taxon>
        <taxon>Lophotrochozoa</taxon>
        <taxon>Mollusca</taxon>
        <taxon>Gastropoda</taxon>
        <taxon>Heterobranchia</taxon>
        <taxon>Euthyneura</taxon>
        <taxon>Panpulmonata</taxon>
        <taxon>Eupulmonata</taxon>
        <taxon>Stylommatophora</taxon>
        <taxon>Helicina</taxon>
        <taxon>Arionoidea</taxon>
        <taxon>Arionidae</taxon>
        <taxon>Arion</taxon>
    </lineage>
</organism>
<dbReference type="AlphaFoldDB" id="A0A0B6XXW9"/>
<evidence type="ECO:0000256" key="1">
    <source>
        <dbReference type="SAM" id="MobiDB-lite"/>
    </source>
</evidence>
<evidence type="ECO:0000313" key="2">
    <source>
        <dbReference type="EMBL" id="CEK48708.1"/>
    </source>
</evidence>
<feature type="non-terminal residue" evidence="2">
    <location>
        <position position="64"/>
    </location>
</feature>
<sequence length="64" mass="6835">MSLSYNGRDRPSWSLGYVSPSSSTSTSSSRTSSYSSGSVTNRLGYSSGNYGHLDRQDNTSTRSG</sequence>
<accession>A0A0B6XXW9</accession>
<proteinExistence type="predicted"/>
<dbReference type="EMBL" id="HACG01001843">
    <property type="protein sequence ID" value="CEK48708.1"/>
    <property type="molecule type" value="Transcribed_RNA"/>
</dbReference>
<feature type="compositionally biased region" description="Low complexity" evidence="1">
    <location>
        <begin position="19"/>
        <end position="40"/>
    </location>
</feature>
<name>A0A0B6XXW9_9EUPU</name>
<protein>
    <submittedName>
        <fullName evidence="2">Uncharacterized protein</fullName>
    </submittedName>
</protein>
<feature type="region of interest" description="Disordered" evidence="1">
    <location>
        <begin position="1"/>
        <end position="64"/>
    </location>
</feature>